<feature type="domain" description="ABC3 transporter permease C-terminal" evidence="8">
    <location>
        <begin position="295"/>
        <end position="411"/>
    </location>
</feature>
<feature type="transmembrane region" description="Helical" evidence="7">
    <location>
        <begin position="344"/>
        <end position="368"/>
    </location>
</feature>
<comment type="caution">
    <text evidence="10">The sequence shown here is derived from an EMBL/GenBank/DDBJ whole genome shotgun (WGS) entry which is preliminary data.</text>
</comment>
<dbReference type="Pfam" id="PF02687">
    <property type="entry name" value="FtsX"/>
    <property type="match status" value="2"/>
</dbReference>
<reference evidence="11" key="1">
    <citation type="journal article" date="2019" name="Int. J. Syst. Evol. Microbiol.">
        <title>The Global Catalogue of Microorganisms (GCM) 10K type strain sequencing project: providing services to taxonomists for standard genome sequencing and annotation.</title>
        <authorList>
            <consortium name="The Broad Institute Genomics Platform"/>
            <consortium name="The Broad Institute Genome Sequencing Center for Infectious Disease"/>
            <person name="Wu L."/>
            <person name="Ma J."/>
        </authorList>
    </citation>
    <scope>NUCLEOTIDE SEQUENCE [LARGE SCALE GENOMIC DNA]</scope>
    <source>
        <strain evidence="11">CGMCC 1.16275</strain>
    </source>
</reference>
<keyword evidence="5 7" id="KW-0472">Membrane</keyword>
<dbReference type="Pfam" id="PF12704">
    <property type="entry name" value="MacB_PCD"/>
    <property type="match status" value="2"/>
</dbReference>
<keyword evidence="4 7" id="KW-1133">Transmembrane helix</keyword>
<evidence type="ECO:0000256" key="2">
    <source>
        <dbReference type="ARBA" id="ARBA00022475"/>
    </source>
</evidence>
<feature type="transmembrane region" description="Helical" evidence="7">
    <location>
        <begin position="290"/>
        <end position="312"/>
    </location>
</feature>
<evidence type="ECO:0000313" key="10">
    <source>
        <dbReference type="EMBL" id="MFD1611405.1"/>
    </source>
</evidence>
<feature type="transmembrane region" description="Helical" evidence="7">
    <location>
        <begin position="20"/>
        <end position="41"/>
    </location>
</feature>
<comment type="similarity">
    <text evidence="6">Belongs to the ABC-4 integral membrane protein family.</text>
</comment>
<evidence type="ECO:0000256" key="1">
    <source>
        <dbReference type="ARBA" id="ARBA00004651"/>
    </source>
</evidence>
<dbReference type="InterPro" id="IPR003838">
    <property type="entry name" value="ABC3_permease_C"/>
</dbReference>
<feature type="domain" description="ABC3 transporter permease C-terminal" evidence="8">
    <location>
        <begin position="710"/>
        <end position="822"/>
    </location>
</feature>
<sequence>MWRSNLIAGLRALQKNRTYAFINIFGLAIGLAACIVLLLYVRYELTFDQWLRDADRTYQVQLIHTDPETGVRTIQQASEGAAAAPLAKDFPQIEAAVRADGSRPVLLRDGEPVFADWLEADPAFFQVISVPFLRGDPRHALDQANSLVMSRTEAIKQFGTDDVLGRTVTRIKRGEKVELRVTGVFADLPRHSHMNFGMVTRIDPEDAASCSWGCVNGFVYAKLRPGASVEAINAALPAWEKRNIPTRNVGGAIVSEGDEFDWRLVNVRDVHLSGATGDDPLRPDNDRTTVATFGIVALLILGIAVANFVNLATARAGQRAREVALRKLVGAARRQLVAQFLGESLLISGLAMLVALALAELSLPYIAAYLGTDMHLVYLGSDGIDLPIVGLWLLVGLLGGLYPAFYLTRFQPGAILRSNRSAAEPPGTGRLRTLLVIAQFAVSIGLIVCTLVVYGQIRFARTVDAGFRRDGLIQVANLDRAVVVPIVDTLIREAARLPGVRSVGATTIYPATSNTQNADFQIPGRAKPITIGWYSASPEFFETAGIRLLAGRLPSRANEIDATPLPIDPEQRKLAAQAYTERGANIVVNRLAARRLGFADPQAAIGQTVRANAMSSKNGLMPVTIIGVVEDSRFRSLREQAEPVAYKNDGFFSRLIVHYEAARPEAVRQGLARLWKRLVPTVPFEADYADAKLAEMYRVDQARGWSFAGFAGLAVAVACLGLFGLAAFTAERRTKEIGIRKVFGAGVMDIVRLLVWQFTKPVVIANLIAWPVAWWLMRDWLNQFDARIALTPGPFLMAGLIAFAIAIGTVAGHAIRIARTNPIHALRYE</sequence>
<evidence type="ECO:0000256" key="7">
    <source>
        <dbReference type="SAM" id="Phobius"/>
    </source>
</evidence>
<dbReference type="PANTHER" id="PTHR30572:SF4">
    <property type="entry name" value="ABC TRANSPORTER PERMEASE YTRF"/>
    <property type="match status" value="1"/>
</dbReference>
<keyword evidence="2" id="KW-1003">Cell membrane</keyword>
<evidence type="ECO:0000256" key="3">
    <source>
        <dbReference type="ARBA" id="ARBA00022692"/>
    </source>
</evidence>
<feature type="transmembrane region" description="Helical" evidence="7">
    <location>
        <begin position="431"/>
        <end position="454"/>
    </location>
</feature>
<evidence type="ECO:0000256" key="4">
    <source>
        <dbReference type="ARBA" id="ARBA00022989"/>
    </source>
</evidence>
<proteinExistence type="inferred from homology"/>
<dbReference type="RefSeq" id="WP_380887982.1">
    <property type="nucleotide sequence ID" value="NZ_JBHUDY010000001.1"/>
</dbReference>
<evidence type="ECO:0000259" key="9">
    <source>
        <dbReference type="Pfam" id="PF12704"/>
    </source>
</evidence>
<evidence type="ECO:0000256" key="5">
    <source>
        <dbReference type="ARBA" id="ARBA00023136"/>
    </source>
</evidence>
<evidence type="ECO:0000256" key="6">
    <source>
        <dbReference type="ARBA" id="ARBA00038076"/>
    </source>
</evidence>
<name>A0ABW4I2R5_9SPHN</name>
<keyword evidence="3 7" id="KW-0812">Transmembrane</keyword>
<feature type="domain" description="MacB-like periplasmic core" evidence="9">
    <location>
        <begin position="21"/>
        <end position="237"/>
    </location>
</feature>
<accession>A0ABW4I2R5</accession>
<dbReference type="InterPro" id="IPR025857">
    <property type="entry name" value="MacB_PCD"/>
</dbReference>
<dbReference type="PANTHER" id="PTHR30572">
    <property type="entry name" value="MEMBRANE COMPONENT OF TRANSPORTER-RELATED"/>
    <property type="match status" value="1"/>
</dbReference>
<feature type="transmembrane region" description="Helical" evidence="7">
    <location>
        <begin position="750"/>
        <end position="775"/>
    </location>
</feature>
<feature type="transmembrane region" description="Helical" evidence="7">
    <location>
        <begin position="795"/>
        <end position="818"/>
    </location>
</feature>
<organism evidence="10 11">
    <name type="scientific">Sphingomonas tabacisoli</name>
    <dbReference type="NCBI Taxonomy" id="2249466"/>
    <lineage>
        <taxon>Bacteria</taxon>
        <taxon>Pseudomonadati</taxon>
        <taxon>Pseudomonadota</taxon>
        <taxon>Alphaproteobacteria</taxon>
        <taxon>Sphingomonadales</taxon>
        <taxon>Sphingomonadaceae</taxon>
        <taxon>Sphingomonas</taxon>
    </lineage>
</organism>
<dbReference type="PROSITE" id="PS51257">
    <property type="entry name" value="PROKAR_LIPOPROTEIN"/>
    <property type="match status" value="1"/>
</dbReference>
<evidence type="ECO:0000313" key="11">
    <source>
        <dbReference type="Proteomes" id="UP001597115"/>
    </source>
</evidence>
<dbReference type="Proteomes" id="UP001597115">
    <property type="component" value="Unassembled WGS sequence"/>
</dbReference>
<feature type="transmembrane region" description="Helical" evidence="7">
    <location>
        <begin position="705"/>
        <end position="729"/>
    </location>
</feature>
<keyword evidence="11" id="KW-1185">Reference proteome</keyword>
<dbReference type="InterPro" id="IPR050250">
    <property type="entry name" value="Macrolide_Exporter_MacB"/>
</dbReference>
<evidence type="ECO:0000259" key="8">
    <source>
        <dbReference type="Pfam" id="PF02687"/>
    </source>
</evidence>
<feature type="transmembrane region" description="Helical" evidence="7">
    <location>
        <begin position="388"/>
        <end position="410"/>
    </location>
</feature>
<comment type="subcellular location">
    <subcellularLocation>
        <location evidence="1">Cell membrane</location>
        <topology evidence="1">Multi-pass membrane protein</topology>
    </subcellularLocation>
</comment>
<dbReference type="EMBL" id="JBHUDY010000001">
    <property type="protein sequence ID" value="MFD1611405.1"/>
    <property type="molecule type" value="Genomic_DNA"/>
</dbReference>
<protein>
    <submittedName>
        <fullName evidence="10">ABC transporter permease</fullName>
    </submittedName>
</protein>
<gene>
    <name evidence="10" type="ORF">ACFSCW_06270</name>
</gene>
<feature type="domain" description="MacB-like periplasmic core" evidence="9">
    <location>
        <begin position="440"/>
        <end position="633"/>
    </location>
</feature>